<dbReference type="EMBL" id="RCHS01002737">
    <property type="protein sequence ID" value="RMX45995.1"/>
    <property type="molecule type" value="Genomic_DNA"/>
</dbReference>
<keyword evidence="2" id="KW-0456">Lyase</keyword>
<dbReference type="STRING" id="46731.A0A3M6TX54"/>
<dbReference type="Gene3D" id="3.40.1640.10">
    <property type="entry name" value="PSTPO5379-like"/>
    <property type="match status" value="1"/>
</dbReference>
<dbReference type="InterPro" id="IPR009906">
    <property type="entry name" value="D-Glu_cyclase"/>
</dbReference>
<protein>
    <recommendedName>
        <fullName evidence="5">D-glutamate cyclase-like C-terminal domain-containing protein</fullName>
    </recommendedName>
</protein>
<evidence type="ECO:0000256" key="2">
    <source>
        <dbReference type="ARBA" id="ARBA00023239"/>
    </source>
</evidence>
<evidence type="ECO:0000313" key="3">
    <source>
        <dbReference type="EMBL" id="RMX45995.1"/>
    </source>
</evidence>
<evidence type="ECO:0008006" key="5">
    <source>
        <dbReference type="Google" id="ProtNLM"/>
    </source>
</evidence>
<comment type="similarity">
    <text evidence="1">Belongs to the D-glutamate cyclase family.</text>
</comment>
<comment type="caution">
    <text evidence="3">The sequence shown here is derived from an EMBL/GenBank/DDBJ whole genome shotgun (WGS) entry which is preliminary data.</text>
</comment>
<evidence type="ECO:0000313" key="4">
    <source>
        <dbReference type="Proteomes" id="UP000275408"/>
    </source>
</evidence>
<accession>A0A3M6TX54</accession>
<organism evidence="3 4">
    <name type="scientific">Pocillopora damicornis</name>
    <name type="common">Cauliflower coral</name>
    <name type="synonym">Millepora damicornis</name>
    <dbReference type="NCBI Taxonomy" id="46731"/>
    <lineage>
        <taxon>Eukaryota</taxon>
        <taxon>Metazoa</taxon>
        <taxon>Cnidaria</taxon>
        <taxon>Anthozoa</taxon>
        <taxon>Hexacorallia</taxon>
        <taxon>Scleractinia</taxon>
        <taxon>Astrocoeniina</taxon>
        <taxon>Pocilloporidae</taxon>
        <taxon>Pocillopora</taxon>
    </lineage>
</organism>
<dbReference type="GO" id="GO:0006536">
    <property type="term" value="P:glutamate metabolic process"/>
    <property type="evidence" value="ECO:0007669"/>
    <property type="project" value="TreeGrafter"/>
</dbReference>
<dbReference type="GO" id="GO:0047820">
    <property type="term" value="F:D-glutamate cyclase activity"/>
    <property type="evidence" value="ECO:0007669"/>
    <property type="project" value="TreeGrafter"/>
</dbReference>
<name>A0A3M6TX54_POCDA</name>
<gene>
    <name evidence="3" type="ORF">pdam_00002051</name>
</gene>
<dbReference type="AlphaFoldDB" id="A0A3M6TX54"/>
<dbReference type="PANTHER" id="PTHR32022">
    <property type="entry name" value="D-GLUTAMATE CYCLASE, MITOCHONDRIAL"/>
    <property type="match status" value="1"/>
</dbReference>
<dbReference type="SUPFAM" id="SSF160920">
    <property type="entry name" value="PSTPO5379-like"/>
    <property type="match status" value="1"/>
</dbReference>
<dbReference type="Proteomes" id="UP000275408">
    <property type="component" value="Unassembled WGS sequence"/>
</dbReference>
<reference evidence="3 4" key="1">
    <citation type="journal article" date="2018" name="Sci. Rep.">
        <title>Comparative analysis of the Pocillopora damicornis genome highlights role of immune system in coral evolution.</title>
        <authorList>
            <person name="Cunning R."/>
            <person name="Bay R.A."/>
            <person name="Gillette P."/>
            <person name="Baker A.C."/>
            <person name="Traylor-Knowles N."/>
        </authorList>
    </citation>
    <scope>NUCLEOTIDE SEQUENCE [LARGE SCALE GENOMIC DNA]</scope>
    <source>
        <strain evidence="3">RSMAS</strain>
        <tissue evidence="3">Whole animal</tissue>
    </source>
</reference>
<dbReference type="Pfam" id="PF07286">
    <property type="entry name" value="D-Glu_cyclase"/>
    <property type="match status" value="1"/>
</dbReference>
<dbReference type="OrthoDB" id="10262538at2759"/>
<dbReference type="InterPro" id="IPR038021">
    <property type="entry name" value="Putative_hydro-lyase"/>
</dbReference>
<dbReference type="FunFam" id="3.30.2040.10:FF:000001">
    <property type="entry name" value="D-glutamate cyclase, mitochondrial"/>
    <property type="match status" value="1"/>
</dbReference>
<sequence length="564" mass="62001">MFSLKDRASWTGAQARSQFRQNVFPEAHTNGMSNGFTQTSVHIIPSSQAEHFAEFCRMNHAPCPLLYRSNTGEVSAPPLAANVDIRTDQSAYGIYENGVCSKTVTDLLDIPFDEFVTFYVGCSSSFELALQDADLPVRHVQIGRSVPSYKTKVPCVTSGPFSGKVIMSMRPMPRNLVERAAQVTAFLDKVHGAPTHIGEASWIGVEDLHNPEFDDKPNIREGDVCMYWGCGTTATMAIINAKLPLAISLSPTANCCNFISDLNNDAFNKMNVPRWMEFLQTKALFITENPVFGSLVSDKALELIQQLKKLLRRDPIKSLLSCVVDDTVDSLAKAALRLSHASSVAIVMSNDISTKEGLGVLPIMKSLLATDSKEVVLLVPEDKLAEWKNAISIGIDCKLLKKTVGVGKIETRDGSSKDDVLKLSRHVLSTMEGFKLDDVRPRRFTALVACDGKGGFWVESAVELLMEANVEAHVNNSSDGSWPGEIIATALYILNCCPIHSRYQRRGLGLHKPLQQSVFLVTYEELANLTSKFEFPFDTQVVKDLVEKTNASASSVLECLSVKD</sequence>
<dbReference type="Gene3D" id="3.30.2040.10">
    <property type="entry name" value="PSTPO5379-like domain"/>
    <property type="match status" value="1"/>
</dbReference>
<evidence type="ECO:0000256" key="1">
    <source>
        <dbReference type="ARBA" id="ARBA00007896"/>
    </source>
</evidence>
<dbReference type="PANTHER" id="PTHR32022:SF10">
    <property type="entry name" value="D-GLUTAMATE CYCLASE, MITOCHONDRIAL"/>
    <property type="match status" value="1"/>
</dbReference>
<proteinExistence type="inferred from homology"/>
<keyword evidence="4" id="KW-1185">Reference proteome</keyword>